<organism evidence="1 2">
    <name type="scientific">Melastoma candidum</name>
    <dbReference type="NCBI Taxonomy" id="119954"/>
    <lineage>
        <taxon>Eukaryota</taxon>
        <taxon>Viridiplantae</taxon>
        <taxon>Streptophyta</taxon>
        <taxon>Embryophyta</taxon>
        <taxon>Tracheophyta</taxon>
        <taxon>Spermatophyta</taxon>
        <taxon>Magnoliopsida</taxon>
        <taxon>eudicotyledons</taxon>
        <taxon>Gunneridae</taxon>
        <taxon>Pentapetalae</taxon>
        <taxon>rosids</taxon>
        <taxon>malvids</taxon>
        <taxon>Myrtales</taxon>
        <taxon>Melastomataceae</taxon>
        <taxon>Melastomatoideae</taxon>
        <taxon>Melastomateae</taxon>
        <taxon>Melastoma</taxon>
    </lineage>
</organism>
<dbReference type="EMBL" id="CM042883">
    <property type="protein sequence ID" value="KAI4374716.1"/>
    <property type="molecule type" value="Genomic_DNA"/>
</dbReference>
<dbReference type="Proteomes" id="UP001057402">
    <property type="component" value="Chromosome 4"/>
</dbReference>
<sequence>MIVSMLCCRRSLVTYVLCSYATAARCKRRKHKLQSSSTTLGLHLLSGHRLLVLYPGVTYVGLHVICKT</sequence>
<accession>A0ACB9R6I7</accession>
<name>A0ACB9R6I7_9MYRT</name>
<evidence type="ECO:0000313" key="2">
    <source>
        <dbReference type="Proteomes" id="UP001057402"/>
    </source>
</evidence>
<gene>
    <name evidence="1" type="ORF">MLD38_012679</name>
</gene>
<evidence type="ECO:0000313" key="1">
    <source>
        <dbReference type="EMBL" id="KAI4374716.1"/>
    </source>
</evidence>
<reference evidence="2" key="1">
    <citation type="journal article" date="2023" name="Front. Plant Sci.">
        <title>Chromosomal-level genome assembly of Melastoma candidum provides insights into trichome evolution.</title>
        <authorList>
            <person name="Zhong Y."/>
            <person name="Wu W."/>
            <person name="Sun C."/>
            <person name="Zou P."/>
            <person name="Liu Y."/>
            <person name="Dai S."/>
            <person name="Zhou R."/>
        </authorList>
    </citation>
    <scope>NUCLEOTIDE SEQUENCE [LARGE SCALE GENOMIC DNA]</scope>
</reference>
<comment type="caution">
    <text evidence="1">The sequence shown here is derived from an EMBL/GenBank/DDBJ whole genome shotgun (WGS) entry which is preliminary data.</text>
</comment>
<proteinExistence type="predicted"/>
<keyword evidence="2" id="KW-1185">Reference proteome</keyword>
<protein>
    <submittedName>
        <fullName evidence="1">Uncharacterized protein</fullName>
    </submittedName>
</protein>